<dbReference type="Gene3D" id="3.40.50.720">
    <property type="entry name" value="NAD(P)-binding Rossmann-like Domain"/>
    <property type="match status" value="1"/>
</dbReference>
<name>V9DDU5_9EURO</name>
<dbReference type="AlphaFoldDB" id="V9DDU5"/>
<dbReference type="VEuPathDB" id="FungiDB:G647_04385"/>
<sequence>MSSPPRVLLLLGAGSNLGAKIAQTFSTAGYKVALVARSLDEGPQQQSGHHHIRADLSNPDCIPEVFEKVKLHVGIPSVVVYNAVQYTLDDPADPFASLMPEKVSQFHTAMAVNGTTPLIAMAHAVASFRNLPAEMPGRTFIFTGNILNRSPFVNRFCFGCAKATCAYGIHFASVIYAKERIRFYYADERTVAGLPVMREIDGPAAGKVYLEIAECAERRAWHYTYTKDGEYRDFGEADYLQIREGGPGLSRGGRS</sequence>
<dbReference type="HOGENOM" id="CLU_103010_1_0_1"/>
<reference evidence="3 4" key="1">
    <citation type="submission" date="2013-03" db="EMBL/GenBank/DDBJ databases">
        <title>The Genome Sequence of Cladophialophora carrionii CBS 160.54.</title>
        <authorList>
            <consortium name="The Broad Institute Genomics Platform"/>
            <person name="Cuomo C."/>
            <person name="de Hoog S."/>
            <person name="Gorbushina A."/>
            <person name="Walker B."/>
            <person name="Young S.K."/>
            <person name="Zeng Q."/>
            <person name="Gargeya S."/>
            <person name="Fitzgerald M."/>
            <person name="Haas B."/>
            <person name="Abouelleil A."/>
            <person name="Allen A.W."/>
            <person name="Alvarado L."/>
            <person name="Arachchi H.M."/>
            <person name="Berlin A.M."/>
            <person name="Chapman S.B."/>
            <person name="Gainer-Dewar J."/>
            <person name="Goldberg J."/>
            <person name="Griggs A."/>
            <person name="Gujja S."/>
            <person name="Hansen M."/>
            <person name="Howarth C."/>
            <person name="Imamovic A."/>
            <person name="Ireland A."/>
            <person name="Larimer J."/>
            <person name="McCowan C."/>
            <person name="Murphy C."/>
            <person name="Pearson M."/>
            <person name="Poon T.W."/>
            <person name="Priest M."/>
            <person name="Roberts A."/>
            <person name="Saif S."/>
            <person name="Shea T."/>
            <person name="Sisk P."/>
            <person name="Sykes S."/>
            <person name="Wortman J."/>
            <person name="Nusbaum C."/>
            <person name="Birren B."/>
        </authorList>
    </citation>
    <scope>NUCLEOTIDE SEQUENCE [LARGE SCALE GENOMIC DNA]</scope>
    <source>
        <strain evidence="3 4">CBS 160.54</strain>
    </source>
</reference>
<dbReference type="GO" id="GO:0016491">
    <property type="term" value="F:oxidoreductase activity"/>
    <property type="evidence" value="ECO:0007669"/>
    <property type="project" value="UniProtKB-KW"/>
</dbReference>
<dbReference type="PANTHER" id="PTHR43669">
    <property type="entry name" value="5-KETO-D-GLUCONATE 5-REDUCTASE"/>
    <property type="match status" value="1"/>
</dbReference>
<dbReference type="Proteomes" id="UP000030678">
    <property type="component" value="Unassembled WGS sequence"/>
</dbReference>
<gene>
    <name evidence="3" type="ORF">G647_04385</name>
</gene>
<organism evidence="3 4">
    <name type="scientific">Cladophialophora carrionii CBS 160.54</name>
    <dbReference type="NCBI Taxonomy" id="1279043"/>
    <lineage>
        <taxon>Eukaryota</taxon>
        <taxon>Fungi</taxon>
        <taxon>Dikarya</taxon>
        <taxon>Ascomycota</taxon>
        <taxon>Pezizomycotina</taxon>
        <taxon>Eurotiomycetes</taxon>
        <taxon>Chaetothyriomycetidae</taxon>
        <taxon>Chaetothyriales</taxon>
        <taxon>Herpotrichiellaceae</taxon>
        <taxon>Cladophialophora</taxon>
    </lineage>
</organism>
<dbReference type="PANTHER" id="PTHR43669:SF4">
    <property type="entry name" value="SHORT-CHAIN DEHYDROGENASE"/>
    <property type="match status" value="1"/>
</dbReference>
<keyword evidence="2" id="KW-0560">Oxidoreductase</keyword>
<proteinExistence type="inferred from homology"/>
<evidence type="ECO:0000313" key="3">
    <source>
        <dbReference type="EMBL" id="ETI25015.1"/>
    </source>
</evidence>
<dbReference type="GeneID" id="19982878"/>
<dbReference type="InterPro" id="IPR036291">
    <property type="entry name" value="NAD(P)-bd_dom_sf"/>
</dbReference>
<accession>V9DDU5</accession>
<evidence type="ECO:0000256" key="1">
    <source>
        <dbReference type="ARBA" id="ARBA00006484"/>
    </source>
</evidence>
<evidence type="ECO:0000313" key="4">
    <source>
        <dbReference type="Proteomes" id="UP000030678"/>
    </source>
</evidence>
<dbReference type="RefSeq" id="XP_008726951.1">
    <property type="nucleotide sequence ID" value="XM_008728729.1"/>
</dbReference>
<dbReference type="Pfam" id="PF00106">
    <property type="entry name" value="adh_short"/>
    <property type="match status" value="1"/>
</dbReference>
<dbReference type="SUPFAM" id="SSF51735">
    <property type="entry name" value="NAD(P)-binding Rossmann-fold domains"/>
    <property type="match status" value="1"/>
</dbReference>
<dbReference type="EMBL" id="KB822704">
    <property type="protein sequence ID" value="ETI25015.1"/>
    <property type="molecule type" value="Genomic_DNA"/>
</dbReference>
<dbReference type="InterPro" id="IPR002347">
    <property type="entry name" value="SDR_fam"/>
</dbReference>
<protein>
    <recommendedName>
        <fullName evidence="5">Short-chain dehydrogenase</fullName>
    </recommendedName>
</protein>
<comment type="similarity">
    <text evidence="1">Belongs to the short-chain dehydrogenases/reductases (SDR) family.</text>
</comment>
<evidence type="ECO:0000256" key="2">
    <source>
        <dbReference type="ARBA" id="ARBA00023002"/>
    </source>
</evidence>
<evidence type="ECO:0008006" key="5">
    <source>
        <dbReference type="Google" id="ProtNLM"/>
    </source>
</evidence>
<dbReference type="OrthoDB" id="5336600at2759"/>